<feature type="domain" description="DUF5776" evidence="3">
    <location>
        <begin position="602"/>
        <end position="667"/>
    </location>
</feature>
<dbReference type="GO" id="GO:0016052">
    <property type="term" value="P:carbohydrate catabolic process"/>
    <property type="evidence" value="ECO:0007669"/>
    <property type="project" value="TreeGrafter"/>
</dbReference>
<feature type="compositionally biased region" description="Low complexity" evidence="2">
    <location>
        <begin position="65"/>
        <end position="76"/>
    </location>
</feature>
<dbReference type="SUPFAM" id="SSF51445">
    <property type="entry name" value="(Trans)glycosidases"/>
    <property type="match status" value="1"/>
</dbReference>
<feature type="compositionally biased region" description="Basic and acidic residues" evidence="2">
    <location>
        <begin position="121"/>
        <end position="131"/>
    </location>
</feature>
<dbReference type="STRING" id="214095.RU97_GL000452"/>
<evidence type="ECO:0000313" key="5">
    <source>
        <dbReference type="Proteomes" id="UP000181884"/>
    </source>
</evidence>
<feature type="compositionally biased region" description="Polar residues" evidence="2">
    <location>
        <begin position="48"/>
        <end position="57"/>
    </location>
</feature>
<feature type="domain" description="DUF5776" evidence="3">
    <location>
        <begin position="373"/>
        <end position="437"/>
    </location>
</feature>
<feature type="region of interest" description="Disordered" evidence="2">
    <location>
        <begin position="28"/>
        <end position="131"/>
    </location>
</feature>
<organism evidence="4 5">
    <name type="scientific">Enterococcus canis</name>
    <dbReference type="NCBI Taxonomy" id="214095"/>
    <lineage>
        <taxon>Bacteria</taxon>
        <taxon>Bacillati</taxon>
        <taxon>Bacillota</taxon>
        <taxon>Bacilli</taxon>
        <taxon>Lactobacillales</taxon>
        <taxon>Enterococcaceae</taxon>
        <taxon>Enterococcus</taxon>
    </lineage>
</organism>
<feature type="domain" description="DUF5776" evidence="3">
    <location>
        <begin position="447"/>
        <end position="515"/>
    </location>
</feature>
<dbReference type="PANTHER" id="PTHR34135">
    <property type="entry name" value="LYSOZYME"/>
    <property type="match status" value="1"/>
</dbReference>
<dbReference type="InterPro" id="IPR002053">
    <property type="entry name" value="Glyco_hydro_25"/>
</dbReference>
<dbReference type="Pfam" id="PF19087">
    <property type="entry name" value="DUF5776"/>
    <property type="match status" value="5"/>
</dbReference>
<dbReference type="InterPro" id="IPR017853">
    <property type="entry name" value="GH"/>
</dbReference>
<evidence type="ECO:0000259" key="3">
    <source>
        <dbReference type="Pfam" id="PF19087"/>
    </source>
</evidence>
<name>A0A1L8RKC4_9ENTE</name>
<gene>
    <name evidence="4" type="ORF">RU97_GL000452</name>
</gene>
<proteinExistence type="inferred from homology"/>
<dbReference type="Pfam" id="PF01183">
    <property type="entry name" value="Glyco_hydro_25"/>
    <property type="match status" value="1"/>
</dbReference>
<evidence type="ECO:0000313" key="4">
    <source>
        <dbReference type="EMBL" id="OJG20219.1"/>
    </source>
</evidence>
<accession>A0A1L8RKC4</accession>
<reference evidence="4 5" key="1">
    <citation type="submission" date="2014-12" db="EMBL/GenBank/DDBJ databases">
        <title>Draft genome sequences of 29 type strains of Enterococci.</title>
        <authorList>
            <person name="Zhong Z."/>
            <person name="Sun Z."/>
            <person name="Liu W."/>
            <person name="Zhang W."/>
            <person name="Zhang H."/>
        </authorList>
    </citation>
    <scope>NUCLEOTIDE SEQUENCE [LARGE SCALE GENOMIC DNA]</scope>
    <source>
        <strain evidence="4 5">DSM 17029</strain>
    </source>
</reference>
<comment type="caution">
    <text evidence="4">The sequence shown here is derived from an EMBL/GenBank/DDBJ whole genome shotgun (WGS) entry which is preliminary data.</text>
</comment>
<evidence type="ECO:0000256" key="1">
    <source>
        <dbReference type="ARBA" id="ARBA00010646"/>
    </source>
</evidence>
<dbReference type="Proteomes" id="UP000181884">
    <property type="component" value="Unassembled WGS sequence"/>
</dbReference>
<feature type="compositionally biased region" description="Acidic residues" evidence="2">
    <location>
        <begin position="108"/>
        <end position="120"/>
    </location>
</feature>
<feature type="compositionally biased region" description="Low complexity" evidence="2">
    <location>
        <begin position="31"/>
        <end position="43"/>
    </location>
</feature>
<dbReference type="PROSITE" id="PS51904">
    <property type="entry name" value="GLYCOSYL_HYDROL_F25_2"/>
    <property type="match status" value="1"/>
</dbReference>
<feature type="domain" description="DUF5776" evidence="3">
    <location>
        <begin position="677"/>
        <end position="741"/>
    </location>
</feature>
<feature type="domain" description="DUF5776" evidence="3">
    <location>
        <begin position="525"/>
        <end position="592"/>
    </location>
</feature>
<dbReference type="EMBL" id="JXKH01000001">
    <property type="protein sequence ID" value="OJG20219.1"/>
    <property type="molecule type" value="Genomic_DNA"/>
</dbReference>
<keyword evidence="5" id="KW-1185">Reference proteome</keyword>
<protein>
    <recommendedName>
        <fullName evidence="3">DUF5776 domain-containing protein</fullName>
    </recommendedName>
</protein>
<dbReference type="PANTHER" id="PTHR34135:SF2">
    <property type="entry name" value="LYSOZYME"/>
    <property type="match status" value="1"/>
</dbReference>
<dbReference type="GO" id="GO:0003796">
    <property type="term" value="F:lysozyme activity"/>
    <property type="evidence" value="ECO:0007669"/>
    <property type="project" value="InterPro"/>
</dbReference>
<evidence type="ECO:0000256" key="2">
    <source>
        <dbReference type="SAM" id="MobiDB-lite"/>
    </source>
</evidence>
<comment type="similarity">
    <text evidence="1">Belongs to the glycosyl hydrolase 25 family.</text>
</comment>
<dbReference type="GO" id="GO:0009253">
    <property type="term" value="P:peptidoglycan catabolic process"/>
    <property type="evidence" value="ECO:0007669"/>
    <property type="project" value="InterPro"/>
</dbReference>
<dbReference type="InterPro" id="IPR044081">
    <property type="entry name" value="DUF5776"/>
</dbReference>
<dbReference type="Gene3D" id="3.20.20.80">
    <property type="entry name" value="Glycosidases"/>
    <property type="match status" value="1"/>
</dbReference>
<dbReference type="GO" id="GO:0016998">
    <property type="term" value="P:cell wall macromolecule catabolic process"/>
    <property type="evidence" value="ECO:0007669"/>
    <property type="project" value="InterPro"/>
</dbReference>
<dbReference type="AlphaFoldDB" id="A0A1L8RKC4"/>
<sequence length="742" mass="81871">MSSLVLAPMATFAESSLDSGLISVAPETAESIESLSDLDSSSEAGETDSASSTQKQGFPTELPGTTNSSTETSVLEESTETKPVVDSSESETTESSTTESKAVKETEATSEEDADTFIPEDYERSDLSDAEKPVHRIQVRSFQAPVVQSAVRSIPQVAHNNANTPTKDFVDVSSHNGYLSVANYQLLKAWGVKGVAVKLTEYTTYRNPYAQIQIQNAQAAGLKVSTYHYSWFTTDAGARAEARYYAKFAKKLGLAASTIMVNDLEDPEIMGTANHTRQSQIFAEELKKQGYGNTVHYTYLGAITAGQLNANTLGAKNIWIAQYPYSVSKNQSHTQYGAWQWNSRLKFPGIDFPFDISSDYVKKFVTVPKPANYYTSNPGYVTVLKDDCIYKDVNFKTKSTTYKKGTVLKITGITKTSGGTPRLIVNGGYLTANKSIVRQITGNYKNYYTQPATNYIVMLKSDTSYGDANLSKNQVKTKYAAGTVLKISGIVYSSTNYPRFKLSNGTYISANRSIVSTITNSYANYMTKVPKQLVLLKNDYSYKNVNLSSNQKKKLYKTGAKVNVKGIAYTSGGTPRFILSDGSYISSNRTIVSTLVTNYQDYYFTNQGYIVLLKNDWAYKEANLKNGSKQYKKGDVLKVVGVAYSDSNYPRFKLSNGTYISAKKTIVSKVTANYSQYFTAAKSSVTLKKNDYFYGDVNLKNRKQAVKKNTKVTVKGIQFTASGVPRFVTNQGYLTANKSYVK</sequence>